<dbReference type="GO" id="GO:0005886">
    <property type="term" value="C:plasma membrane"/>
    <property type="evidence" value="ECO:0007669"/>
    <property type="project" value="UniProtKB-SubCell"/>
</dbReference>
<feature type="domain" description="G-protein coupled receptors family 1 profile" evidence="14">
    <location>
        <begin position="42"/>
        <end position="292"/>
    </location>
</feature>
<keyword evidence="4 13" id="KW-1133">Transmembrane helix</keyword>
<feature type="transmembrane region" description="Helical" evidence="13">
    <location>
        <begin position="194"/>
        <end position="215"/>
    </location>
</feature>
<keyword evidence="16" id="KW-1185">Reference proteome</keyword>
<dbReference type="AlphaFoldDB" id="A0A5N4BYK8"/>
<evidence type="ECO:0000256" key="5">
    <source>
        <dbReference type="ARBA" id="ARBA00023040"/>
    </source>
</evidence>
<dbReference type="PRINTS" id="PR00237">
    <property type="entry name" value="GPCRRHODOPSN"/>
</dbReference>
<dbReference type="InterPro" id="IPR017452">
    <property type="entry name" value="GPCR_Rhodpsn_7TM"/>
</dbReference>
<feature type="transmembrane region" description="Helical" evidence="13">
    <location>
        <begin position="235"/>
        <end position="259"/>
    </location>
</feature>
<comment type="function">
    <text evidence="10">Orphan receptor.</text>
</comment>
<dbReference type="PANTHER" id="PTHR11334">
    <property type="entry name" value="MAS-RELATED G-PROTEIN COUPLED RECEPTOR"/>
    <property type="match status" value="1"/>
</dbReference>
<dbReference type="InterPro" id="IPR000276">
    <property type="entry name" value="GPCR_Rhodpsn"/>
</dbReference>
<organism evidence="15 16">
    <name type="scientific">Camelus dromedarius</name>
    <name type="common">Dromedary</name>
    <name type="synonym">Arabian camel</name>
    <dbReference type="NCBI Taxonomy" id="9838"/>
    <lineage>
        <taxon>Eukaryota</taxon>
        <taxon>Metazoa</taxon>
        <taxon>Chordata</taxon>
        <taxon>Craniata</taxon>
        <taxon>Vertebrata</taxon>
        <taxon>Euteleostomi</taxon>
        <taxon>Mammalia</taxon>
        <taxon>Eutheria</taxon>
        <taxon>Laurasiatheria</taxon>
        <taxon>Artiodactyla</taxon>
        <taxon>Tylopoda</taxon>
        <taxon>Camelidae</taxon>
        <taxon>Camelus</taxon>
    </lineage>
</organism>
<evidence type="ECO:0000256" key="7">
    <source>
        <dbReference type="ARBA" id="ARBA00023157"/>
    </source>
</evidence>
<protein>
    <recommendedName>
        <fullName evidence="11">Probable G-protein coupled receptor 152</fullName>
    </recommendedName>
</protein>
<dbReference type="Proteomes" id="UP000299084">
    <property type="component" value="Unassembled WGS sequence"/>
</dbReference>
<keyword evidence="3 13" id="KW-0812">Transmembrane</keyword>
<keyword evidence="2" id="KW-1003">Cell membrane</keyword>
<feature type="compositionally biased region" description="Polar residues" evidence="12">
    <location>
        <begin position="369"/>
        <end position="391"/>
    </location>
</feature>
<feature type="transmembrane region" description="Helical" evidence="13">
    <location>
        <begin position="105"/>
        <end position="131"/>
    </location>
</feature>
<proteinExistence type="predicted"/>
<dbReference type="InterPro" id="IPR026234">
    <property type="entry name" value="MRGPCRFAMILY"/>
</dbReference>
<dbReference type="GO" id="GO:0004930">
    <property type="term" value="F:G protein-coupled receptor activity"/>
    <property type="evidence" value="ECO:0007669"/>
    <property type="project" value="UniProtKB-KW"/>
</dbReference>
<dbReference type="SUPFAM" id="SSF81321">
    <property type="entry name" value="Family A G protein-coupled receptor-like"/>
    <property type="match status" value="1"/>
</dbReference>
<dbReference type="PROSITE" id="PS50262">
    <property type="entry name" value="G_PROTEIN_RECEP_F1_2"/>
    <property type="match status" value="1"/>
</dbReference>
<comment type="caution">
    <text evidence="15">The sequence shown here is derived from an EMBL/GenBank/DDBJ whole genome shotgun (WGS) entry which is preliminary data.</text>
</comment>
<feature type="transmembrane region" description="Helical" evidence="13">
    <location>
        <begin position="30"/>
        <end position="50"/>
    </location>
</feature>
<keyword evidence="7" id="KW-1015">Disulfide bond</keyword>
<keyword evidence="6 13" id="KW-0472">Membrane</keyword>
<sequence length="830" mass="89135">MEANLGAVGHGPRTDLEDEDYYPQGGWDTVFLVALLLLGLPANGLMAWLAGSQAQQGAGTRLALLLLSLALSDFLFLAAAAFQILEIQHGGHWPLGTAACRLYYFLWGVSYSSGLFLLAALSLDCCLLALCPRWYPGHRPARLPLWICAGVWVLATLFSVPWLVFPEAAVWWYDLVICLDFWDSEELPLRMLEILGGFLPFLLLLVCHVLTQAAACRTCHRHQPRSMACRGFARVAKTILSAYVVLRLPYQLAQLLYLAFLWDIYPGYLLWEALVYSDYLILLNSCLSPFLCLLASADLRALLRELLSSFAAAVCEERPGSFTPAEPQTHVDSGDQTLPGLTAEAQPQVNPTPPPQENPVAQPRLDSMAQPQANPMTQPQSESVVQPQLNPGAQPRENHEAQPQLDPVAQPQASPEAQTPGPTASPVPSPCDEASSAPSTDSTPEVPVNPATPAASEGESPSSVPQEEAPGTGPTPVRAAEEPRETEEPASQRGGLLTPPRPLGLAGGLGGSDHEAAKTSSSMLGPHTGARAPPELSQPMVPCWALPSNLDLTSPYPSLPPLLPVPSSNLGTRSRRRESLSYQESGVLGPSPPAPCLQEAVMLGQDFPHSASLDSSQALGDSGQTDSPSELLFHLPLGSVNRGSSFTDSQGCPCWGSGLMGGGTWDPLCPHPGGLREYGATSVPWAAQGTSRLEVQSALILSPPSPFYTLSPDAEMGGCRSRELWGPVAPEIAQAPWRPHSGLGPALTHQSPCMVPTTTQPVLHFPLEYTLPEGRVWTYDPFADPFMGQADQGLKPQCQTPAFSSGPYSRPHLWRVVQPYLQGPSRERCS</sequence>
<feature type="region of interest" description="Disordered" evidence="12">
    <location>
        <begin position="563"/>
        <end position="597"/>
    </location>
</feature>
<evidence type="ECO:0000256" key="9">
    <source>
        <dbReference type="ARBA" id="ARBA00023224"/>
    </source>
</evidence>
<feature type="compositionally biased region" description="Polar residues" evidence="12">
    <location>
        <begin position="411"/>
        <end position="422"/>
    </location>
</feature>
<evidence type="ECO:0000256" key="4">
    <source>
        <dbReference type="ARBA" id="ARBA00022989"/>
    </source>
</evidence>
<keyword evidence="8 15" id="KW-0675">Receptor</keyword>
<evidence type="ECO:0000313" key="15">
    <source>
        <dbReference type="EMBL" id="KAB1251703.1"/>
    </source>
</evidence>
<dbReference type="STRING" id="9838.ENSCDRP00005016033"/>
<evidence type="ECO:0000313" key="16">
    <source>
        <dbReference type="Proteomes" id="UP000299084"/>
    </source>
</evidence>
<evidence type="ECO:0000256" key="2">
    <source>
        <dbReference type="ARBA" id="ARBA00022475"/>
    </source>
</evidence>
<dbReference type="PANTHER" id="PTHR11334:SF1">
    <property type="entry name" value="G-PROTEIN COUPLED RECEPTOR 152-RELATED"/>
    <property type="match status" value="1"/>
</dbReference>
<dbReference type="Gene3D" id="1.20.1070.10">
    <property type="entry name" value="Rhodopsin 7-helix transmembrane proteins"/>
    <property type="match status" value="1"/>
</dbReference>
<evidence type="ECO:0000256" key="6">
    <source>
        <dbReference type="ARBA" id="ARBA00023136"/>
    </source>
</evidence>
<dbReference type="FunFam" id="1.20.1070.10:FF:000226">
    <property type="entry name" value="Probable G-protein coupled receptor 152"/>
    <property type="match status" value="1"/>
</dbReference>
<feature type="transmembrane region" description="Helical" evidence="13">
    <location>
        <begin position="62"/>
        <end position="85"/>
    </location>
</feature>
<evidence type="ECO:0000256" key="13">
    <source>
        <dbReference type="SAM" id="Phobius"/>
    </source>
</evidence>
<evidence type="ECO:0000256" key="10">
    <source>
        <dbReference type="ARBA" id="ARBA00035627"/>
    </source>
</evidence>
<evidence type="ECO:0000256" key="8">
    <source>
        <dbReference type="ARBA" id="ARBA00023170"/>
    </source>
</evidence>
<feature type="transmembrane region" description="Helical" evidence="13">
    <location>
        <begin position="143"/>
        <end position="165"/>
    </location>
</feature>
<gene>
    <name evidence="15" type="ORF">Cadr_000030380</name>
</gene>
<accession>A0A5N4BYK8</accession>
<comment type="subcellular location">
    <subcellularLocation>
        <location evidence="1">Cell membrane</location>
        <topology evidence="1">Multi-pass membrane protein</topology>
    </subcellularLocation>
</comment>
<evidence type="ECO:0000259" key="14">
    <source>
        <dbReference type="PROSITE" id="PS50262"/>
    </source>
</evidence>
<evidence type="ECO:0000256" key="3">
    <source>
        <dbReference type="ARBA" id="ARBA00022692"/>
    </source>
</evidence>
<dbReference type="EMBL" id="JWIN03000075">
    <property type="protein sequence ID" value="KAB1251703.1"/>
    <property type="molecule type" value="Genomic_DNA"/>
</dbReference>
<keyword evidence="9" id="KW-0807">Transducer</keyword>
<evidence type="ECO:0000256" key="1">
    <source>
        <dbReference type="ARBA" id="ARBA00004651"/>
    </source>
</evidence>
<reference evidence="15 16" key="1">
    <citation type="journal article" date="2019" name="Mol. Ecol. Resour.">
        <title>Improving Illumina assemblies with Hi-C and long reads: an example with the North African dromedary.</title>
        <authorList>
            <person name="Elbers J.P."/>
            <person name="Rogers M.F."/>
            <person name="Perelman P.L."/>
            <person name="Proskuryakova A.A."/>
            <person name="Serdyukova N.A."/>
            <person name="Johnson W.E."/>
            <person name="Horin P."/>
            <person name="Corander J."/>
            <person name="Murphy D."/>
            <person name="Burger P.A."/>
        </authorList>
    </citation>
    <scope>NUCLEOTIDE SEQUENCE [LARGE SCALE GENOMIC DNA]</scope>
    <source>
        <strain evidence="15">Drom800</strain>
        <tissue evidence="15">Blood</tissue>
    </source>
</reference>
<keyword evidence="5" id="KW-0297">G-protein coupled receptor</keyword>
<dbReference type="Pfam" id="PF00001">
    <property type="entry name" value="7tm_1"/>
    <property type="match status" value="1"/>
</dbReference>
<feature type="region of interest" description="Disordered" evidence="12">
    <location>
        <begin position="320"/>
        <end position="550"/>
    </location>
</feature>
<evidence type="ECO:0000256" key="11">
    <source>
        <dbReference type="ARBA" id="ARBA00068759"/>
    </source>
</evidence>
<name>A0A5N4BYK8_CAMDR</name>
<evidence type="ECO:0000256" key="12">
    <source>
        <dbReference type="SAM" id="MobiDB-lite"/>
    </source>
</evidence>